<feature type="compositionally biased region" description="Polar residues" evidence="1">
    <location>
        <begin position="228"/>
        <end position="241"/>
    </location>
</feature>
<dbReference type="KEGG" id="cqu:CpipJ_CPIJ013342"/>
<dbReference type="Proteomes" id="UP000002320">
    <property type="component" value="Unassembled WGS sequence"/>
</dbReference>
<dbReference type="AlphaFoldDB" id="B0X193"/>
<feature type="region of interest" description="Disordered" evidence="1">
    <location>
        <begin position="207"/>
        <end position="247"/>
    </location>
</feature>
<accession>B0X193</accession>
<dbReference type="EMBL" id="DS232256">
    <property type="protein sequence ID" value="EDS38542.1"/>
    <property type="molecule type" value="Genomic_DNA"/>
</dbReference>
<reference evidence="2" key="1">
    <citation type="submission" date="2007-03" db="EMBL/GenBank/DDBJ databases">
        <title>Annotation of Culex pipiens quinquefasciatus.</title>
        <authorList>
            <consortium name="The Broad Institute Genome Sequencing Platform"/>
            <person name="Atkinson P.W."/>
            <person name="Hemingway J."/>
            <person name="Christensen B.M."/>
            <person name="Higgs S."/>
            <person name="Kodira C."/>
            <person name="Hannick L."/>
            <person name="Megy K."/>
            <person name="O'Leary S."/>
            <person name="Pearson M."/>
            <person name="Haas B.J."/>
            <person name="Mauceli E."/>
            <person name="Wortman J.R."/>
            <person name="Lee N.H."/>
            <person name="Guigo R."/>
            <person name="Stanke M."/>
            <person name="Alvarado L."/>
            <person name="Amedeo P."/>
            <person name="Antoine C.H."/>
            <person name="Arensburger P."/>
            <person name="Bidwell S.L."/>
            <person name="Crawford M."/>
            <person name="Camaro F."/>
            <person name="Devon K."/>
            <person name="Engels R."/>
            <person name="Hammond M."/>
            <person name="Howarth C."/>
            <person name="Koehrsen M."/>
            <person name="Lawson D."/>
            <person name="Montgomery P."/>
            <person name="Nene V."/>
            <person name="Nusbaum C."/>
            <person name="Puiu D."/>
            <person name="Romero-Severson J."/>
            <person name="Severson D.W."/>
            <person name="Shumway M."/>
            <person name="Sisk P."/>
            <person name="Stolte C."/>
            <person name="Zeng Q."/>
            <person name="Eisenstadt E."/>
            <person name="Fraser-Liggett C."/>
            <person name="Strausberg R."/>
            <person name="Galagan J."/>
            <person name="Birren B."/>
            <person name="Collins F.H."/>
        </authorList>
    </citation>
    <scope>NUCLEOTIDE SEQUENCE [LARGE SCALE GENOMIC DNA]</scope>
    <source>
        <strain evidence="2">JHB</strain>
    </source>
</reference>
<evidence type="ECO:0000256" key="1">
    <source>
        <dbReference type="SAM" id="MobiDB-lite"/>
    </source>
</evidence>
<dbReference type="VEuPathDB" id="VectorBase:CPIJ013342"/>
<gene>
    <name evidence="3" type="primary">6046183</name>
    <name evidence="2" type="ORF">CpipJ_CPIJ013342</name>
</gene>
<reference evidence="3" key="2">
    <citation type="submission" date="2021-02" db="UniProtKB">
        <authorList>
            <consortium name="EnsemblMetazoa"/>
        </authorList>
    </citation>
    <scope>IDENTIFICATION</scope>
    <source>
        <strain evidence="3">JHB</strain>
    </source>
</reference>
<dbReference type="InParanoid" id="B0X193"/>
<evidence type="ECO:0000313" key="4">
    <source>
        <dbReference type="Proteomes" id="UP000002320"/>
    </source>
</evidence>
<feature type="compositionally biased region" description="Basic and acidic residues" evidence="1">
    <location>
        <begin position="213"/>
        <end position="227"/>
    </location>
</feature>
<evidence type="ECO:0000313" key="3">
    <source>
        <dbReference type="EnsemblMetazoa" id="CPIJ013342-PA"/>
    </source>
</evidence>
<dbReference type="VEuPathDB" id="VectorBase:CQUJHB012908"/>
<dbReference type="OrthoDB" id="7762511at2759"/>
<feature type="compositionally biased region" description="Polar residues" evidence="1">
    <location>
        <begin position="561"/>
        <end position="571"/>
    </location>
</feature>
<feature type="region of interest" description="Disordered" evidence="1">
    <location>
        <begin position="531"/>
        <end position="571"/>
    </location>
</feature>
<sequence>MRFCNILIQSATFWSFEPYMEPEQKALTSERDVILAQVKDELSTAKTVKARNPSLGEVAERRDKLIVLARCFEAVQTAIEEATPNLEEEFNNRLQFEEAYYRAKDLYAERLEDSESKAGTGNRQKSDDLWDAVRIIQETQQQILLMQCQNPPPLAPPAGRQVSNSEPQSVAEALKVFAKPAEEKLQACRTAGCQQRHHTMICLQQQQIQEPEEAGRDRPATQPRRTEVSSVSENATQSRWSSVPLPPAEIVCKEKEDGESQQVRGLVNKNSGSQVSHITEESVKRFGMKCTNASLEVSEANGDIVGTTPGADTRVMPSRFNGETKLTTQAYVLGGLTAALPSQRFSVADGQVKNLQRILVAQRFIFGWMVARKISKPCRTRTHMVLNVAQELDINRSLRLSWEDQEILGKKRLRPNKCKFQRKSNSKEQIVKEDIIGIKLRVVHDGCYATTTGVSRNNLDRQNTKLCKKLRTVGPANKYKYTKGKQILEKRLSLIEVCRQRFRVIRPLYNLRPEKRSGSSTPGMQFVRLARSSGTGSERDDATRKARVPSLGAGGQKKVETLSQGAENVCG</sequence>
<keyword evidence="4" id="KW-1185">Reference proteome</keyword>
<protein>
    <submittedName>
        <fullName evidence="2 3">Uncharacterized protein</fullName>
    </submittedName>
</protein>
<organism>
    <name type="scientific">Culex quinquefasciatus</name>
    <name type="common">Southern house mosquito</name>
    <name type="synonym">Culex pungens</name>
    <dbReference type="NCBI Taxonomy" id="7176"/>
    <lineage>
        <taxon>Eukaryota</taxon>
        <taxon>Metazoa</taxon>
        <taxon>Ecdysozoa</taxon>
        <taxon>Arthropoda</taxon>
        <taxon>Hexapoda</taxon>
        <taxon>Insecta</taxon>
        <taxon>Pterygota</taxon>
        <taxon>Neoptera</taxon>
        <taxon>Endopterygota</taxon>
        <taxon>Diptera</taxon>
        <taxon>Nematocera</taxon>
        <taxon>Culicoidea</taxon>
        <taxon>Culicidae</taxon>
        <taxon>Culicinae</taxon>
        <taxon>Culicini</taxon>
        <taxon>Culex</taxon>
        <taxon>Culex</taxon>
    </lineage>
</organism>
<dbReference type="HOGENOM" id="CLU_477571_0_0_1"/>
<name>B0X193_CULQU</name>
<dbReference type="EnsemblMetazoa" id="CPIJ013342-RA">
    <property type="protein sequence ID" value="CPIJ013342-PA"/>
    <property type="gene ID" value="CPIJ013342"/>
</dbReference>
<evidence type="ECO:0000313" key="2">
    <source>
        <dbReference type="EMBL" id="EDS38542.1"/>
    </source>
</evidence>
<proteinExistence type="predicted"/>